<keyword evidence="2" id="KW-0479">Metal-binding</keyword>
<comment type="cofactor">
    <cofactor evidence="1">
        <name>Mg(2+)</name>
        <dbReference type="ChEBI" id="CHEBI:18420"/>
    </cofactor>
</comment>
<proteinExistence type="predicted"/>
<dbReference type="PANTHER" id="PTHR31609">
    <property type="entry name" value="YDJC DEACETYLASE FAMILY MEMBER"/>
    <property type="match status" value="1"/>
</dbReference>
<reference evidence="6 7" key="1">
    <citation type="submission" date="2010-08" db="EMBL/GenBank/DDBJ databases">
        <authorList>
            <person name="Durkin A.S."/>
            <person name="Madupu R."/>
            <person name="Torralba M."/>
            <person name="Gillis M."/>
            <person name="Methe B."/>
            <person name="Sutton G."/>
            <person name="Nelson K.E."/>
        </authorList>
    </citation>
    <scope>NUCLEOTIDE SEQUENCE [LARGE SCALE GENOMIC DNA]</scope>
    <source>
        <strain evidence="6 7">PB189-T1-4</strain>
    </source>
</reference>
<dbReference type="PANTHER" id="PTHR31609:SF1">
    <property type="entry name" value="CARBOHYDRATE DEACETYLASE"/>
    <property type="match status" value="1"/>
</dbReference>
<keyword evidence="4" id="KW-0460">Magnesium</keyword>
<gene>
    <name evidence="6" type="ORF">HMPREF9248_0594</name>
</gene>
<evidence type="ECO:0000256" key="5">
    <source>
        <dbReference type="ARBA" id="ARBA00023277"/>
    </source>
</evidence>
<dbReference type="RefSeq" id="WP_006304446.1">
    <property type="nucleotide sequence ID" value="NZ_AEDQ01000029.1"/>
</dbReference>
<evidence type="ECO:0000313" key="7">
    <source>
        <dbReference type="Proteomes" id="UP000004431"/>
    </source>
</evidence>
<keyword evidence="3" id="KW-0378">Hydrolase</keyword>
<protein>
    <submittedName>
        <fullName evidence="6">YdjC-like protein</fullName>
    </submittedName>
</protein>
<keyword evidence="7" id="KW-1185">Reference proteome</keyword>
<sequence>MGKLIVNADDFAYTEAISLGIIKAFTEGIITSTTVMANMPSFDRAVQLAKDHPSLAVGVHLNITTYKPLLTDVPSLVKEDGTFHYLDFYEQDGVVSKDDVYREWKAQIERVIHAGIKPSHLDSHHHINTASQVKDVFIELAREFKLPVRNNFAVPADIKTTGSFMNFDQFAHQRKLWKPLLVKEMLDKLTKCGSLEFMCHPGYVDYELMHLSGLNINRTDTLHEAVNPFYKKLLIDNDHALVTFNDI</sequence>
<dbReference type="Proteomes" id="UP000004431">
    <property type="component" value="Unassembled WGS sequence"/>
</dbReference>
<dbReference type="EMBL" id="AEDQ01000029">
    <property type="protein sequence ID" value="EFL43791.1"/>
    <property type="molecule type" value="Genomic_DNA"/>
</dbReference>
<organism evidence="6 7">
    <name type="scientific">Fannyhessea vaginae PB189-T1-4</name>
    <dbReference type="NCBI Taxonomy" id="866774"/>
    <lineage>
        <taxon>Bacteria</taxon>
        <taxon>Bacillati</taxon>
        <taxon>Actinomycetota</taxon>
        <taxon>Coriobacteriia</taxon>
        <taxon>Coriobacteriales</taxon>
        <taxon>Atopobiaceae</taxon>
        <taxon>Fannyhessea</taxon>
    </lineage>
</organism>
<dbReference type="CDD" id="cd10803">
    <property type="entry name" value="YdjC_EF3048_like"/>
    <property type="match status" value="1"/>
</dbReference>
<evidence type="ECO:0000256" key="2">
    <source>
        <dbReference type="ARBA" id="ARBA00022723"/>
    </source>
</evidence>
<dbReference type="Gene3D" id="3.20.20.370">
    <property type="entry name" value="Glycoside hydrolase/deacetylase"/>
    <property type="match status" value="1"/>
</dbReference>
<keyword evidence="5" id="KW-0119">Carbohydrate metabolism</keyword>
<comment type="caution">
    <text evidence="6">The sequence shown here is derived from an EMBL/GenBank/DDBJ whole genome shotgun (WGS) entry which is preliminary data.</text>
</comment>
<dbReference type="InterPro" id="IPR011330">
    <property type="entry name" value="Glyco_hydro/deAcase_b/a-brl"/>
</dbReference>
<dbReference type="Pfam" id="PF04794">
    <property type="entry name" value="YdjC"/>
    <property type="match status" value="1"/>
</dbReference>
<evidence type="ECO:0000256" key="1">
    <source>
        <dbReference type="ARBA" id="ARBA00001946"/>
    </source>
</evidence>
<dbReference type="InterPro" id="IPR006879">
    <property type="entry name" value="YdjC-like"/>
</dbReference>
<dbReference type="SUPFAM" id="SSF88713">
    <property type="entry name" value="Glycoside hydrolase/deacetylase"/>
    <property type="match status" value="1"/>
</dbReference>
<accession>A0ABN0AZ40</accession>
<evidence type="ECO:0000256" key="4">
    <source>
        <dbReference type="ARBA" id="ARBA00022842"/>
    </source>
</evidence>
<evidence type="ECO:0000313" key="6">
    <source>
        <dbReference type="EMBL" id="EFL43791.1"/>
    </source>
</evidence>
<name>A0ABN0AZ40_9ACTN</name>
<dbReference type="InterPro" id="IPR022948">
    <property type="entry name" value="COD_ChbG_bac"/>
</dbReference>
<evidence type="ECO:0000256" key="3">
    <source>
        <dbReference type="ARBA" id="ARBA00022801"/>
    </source>
</evidence>